<dbReference type="HOGENOM" id="CLU_039622_2_0_2"/>
<keyword evidence="5 9" id="KW-0662">Pyridine nucleotide biosynthesis</keyword>
<dbReference type="InterPro" id="IPR037128">
    <property type="entry name" value="Quinolinate_PRibosylTase_N_sf"/>
</dbReference>
<comment type="function">
    <text evidence="1 9">Involved in the catabolism of quinolinic acid (QA).</text>
</comment>
<evidence type="ECO:0000256" key="8">
    <source>
        <dbReference type="ARBA" id="ARBA00047445"/>
    </source>
</evidence>
<feature type="domain" description="Quinolinate phosphoribosyl transferase N-terminal" evidence="11">
    <location>
        <begin position="29"/>
        <end position="104"/>
    </location>
</feature>
<protein>
    <recommendedName>
        <fullName evidence="9">Nicotinate-nucleotide pyrophosphorylase [carboxylating]</fullName>
        <ecNumber evidence="9">2.4.2.19</ecNumber>
    </recommendedName>
    <alternativeName>
        <fullName evidence="9">Quinolinate phosphoribosyltransferase [decarboxylating]</fullName>
    </alternativeName>
</protein>
<comment type="pathway">
    <text evidence="2 9">Cofactor biosynthesis; NAD(+) biosynthesis; nicotinate D-ribonucleotide from quinolinate: step 1/1.</text>
</comment>
<dbReference type="OrthoDB" id="115072at2157"/>
<dbReference type="GO" id="GO:0009435">
    <property type="term" value="P:NAD+ biosynthetic process"/>
    <property type="evidence" value="ECO:0007669"/>
    <property type="project" value="UniProtKB-UniPathway"/>
</dbReference>
<evidence type="ECO:0000259" key="11">
    <source>
        <dbReference type="Pfam" id="PF02749"/>
    </source>
</evidence>
<evidence type="ECO:0000256" key="7">
    <source>
        <dbReference type="ARBA" id="ARBA00022679"/>
    </source>
</evidence>
<dbReference type="PIRSF" id="PIRSF006250">
    <property type="entry name" value="NadC_ModD"/>
    <property type="match status" value="1"/>
</dbReference>
<dbReference type="InterPro" id="IPR022412">
    <property type="entry name" value="Quinolinate_PRibosylTrfase_N"/>
</dbReference>
<comment type="similarity">
    <text evidence="3 9">Belongs to the NadC/ModD family.</text>
</comment>
<evidence type="ECO:0000256" key="2">
    <source>
        <dbReference type="ARBA" id="ARBA00004893"/>
    </source>
</evidence>
<comment type="catalytic activity">
    <reaction evidence="8 9">
        <text>nicotinate beta-D-ribonucleotide + CO2 + diphosphate = quinolinate + 5-phospho-alpha-D-ribose 1-diphosphate + 2 H(+)</text>
        <dbReference type="Rhea" id="RHEA:12733"/>
        <dbReference type="ChEBI" id="CHEBI:15378"/>
        <dbReference type="ChEBI" id="CHEBI:16526"/>
        <dbReference type="ChEBI" id="CHEBI:29959"/>
        <dbReference type="ChEBI" id="CHEBI:33019"/>
        <dbReference type="ChEBI" id="CHEBI:57502"/>
        <dbReference type="ChEBI" id="CHEBI:58017"/>
        <dbReference type="EC" id="2.4.2.19"/>
    </reaction>
</comment>
<proteinExistence type="inferred from homology"/>
<dbReference type="GO" id="GO:0004514">
    <property type="term" value="F:nicotinate-nucleotide diphosphorylase (carboxylating) activity"/>
    <property type="evidence" value="ECO:0007669"/>
    <property type="project" value="UniProtKB-EC"/>
</dbReference>
<organism evidence="12 13">
    <name type="scientific">Archaeoglobus veneficus (strain DSM 11195 / SNP6)</name>
    <dbReference type="NCBI Taxonomy" id="693661"/>
    <lineage>
        <taxon>Archaea</taxon>
        <taxon>Methanobacteriati</taxon>
        <taxon>Methanobacteriota</taxon>
        <taxon>Archaeoglobi</taxon>
        <taxon>Archaeoglobales</taxon>
        <taxon>Archaeoglobaceae</taxon>
        <taxon>Archaeoglobus</taxon>
    </lineage>
</organism>
<dbReference type="SUPFAM" id="SSF51690">
    <property type="entry name" value="Nicotinate/Quinolinate PRTase C-terminal domain-like"/>
    <property type="match status" value="1"/>
</dbReference>
<dbReference type="PANTHER" id="PTHR32179">
    <property type="entry name" value="NICOTINATE-NUCLEOTIDE PYROPHOSPHORYLASE [CARBOXYLATING]"/>
    <property type="match status" value="1"/>
</dbReference>
<dbReference type="RefSeq" id="WP_013684279.1">
    <property type="nucleotide sequence ID" value="NC_015320.1"/>
</dbReference>
<sequence length="284" mass="30933">MFTIPRFIIEEHVRRFLEEDLYLGDITPVPKEDVKAKIVAKQRGVVAGIEVAKIAFEIVGVEVIEALRDGEEVERGQTVMAVTGRAGDVLMAERTVLNILMRMSGIATTTRDIVEKAKKINPSIRVAATRKTTPGFRLFEKIAVVIGGGDPHRFNLGDCVLIKDNHITVSGGVGKAIRLAKAASFTKKIEIEVRTVDEAIAAAREGADIIMFDNMDADEIRKAVETLEQLGLRDKVILEASGGIRPENVEEYASTGVDVLSSGYIIHSAKPVDMSLYISSEDSG</sequence>
<gene>
    <name evidence="12" type="ordered locus">Arcve_1623</name>
</gene>
<keyword evidence="13" id="KW-1185">Reference proteome</keyword>
<accession>F2KQ20</accession>
<evidence type="ECO:0000256" key="1">
    <source>
        <dbReference type="ARBA" id="ARBA00003237"/>
    </source>
</evidence>
<keyword evidence="7 9" id="KW-0808">Transferase</keyword>
<dbReference type="EC" id="2.4.2.19" evidence="9"/>
<dbReference type="KEGG" id="ave:Arcve_1623"/>
<evidence type="ECO:0000259" key="10">
    <source>
        <dbReference type="Pfam" id="PF01729"/>
    </source>
</evidence>
<name>F2KQ20_ARCVS</name>
<dbReference type="Pfam" id="PF01729">
    <property type="entry name" value="QRPTase_C"/>
    <property type="match status" value="1"/>
</dbReference>
<evidence type="ECO:0000256" key="3">
    <source>
        <dbReference type="ARBA" id="ARBA00009400"/>
    </source>
</evidence>
<dbReference type="InterPro" id="IPR027277">
    <property type="entry name" value="NadC/ModD"/>
</dbReference>
<dbReference type="Proteomes" id="UP000008136">
    <property type="component" value="Chromosome"/>
</dbReference>
<dbReference type="Gene3D" id="3.90.1170.20">
    <property type="entry name" value="Quinolinate phosphoribosyl transferase, N-terminal domain"/>
    <property type="match status" value="1"/>
</dbReference>
<dbReference type="STRING" id="693661.Arcve_1623"/>
<evidence type="ECO:0000313" key="12">
    <source>
        <dbReference type="EMBL" id="AEA47623.1"/>
    </source>
</evidence>
<dbReference type="AlphaFoldDB" id="F2KQ20"/>
<dbReference type="CDD" id="cd01572">
    <property type="entry name" value="QPRTase"/>
    <property type="match status" value="1"/>
</dbReference>
<dbReference type="Pfam" id="PF02749">
    <property type="entry name" value="QRPTase_N"/>
    <property type="match status" value="1"/>
</dbReference>
<dbReference type="GeneID" id="10394748"/>
<evidence type="ECO:0000313" key="13">
    <source>
        <dbReference type="Proteomes" id="UP000008136"/>
    </source>
</evidence>
<dbReference type="InterPro" id="IPR013785">
    <property type="entry name" value="Aldolase_TIM"/>
</dbReference>
<dbReference type="UniPathway" id="UPA00253">
    <property type="reaction ID" value="UER00331"/>
</dbReference>
<dbReference type="FunFam" id="3.90.1170.20:FF:000001">
    <property type="entry name" value="Nicotinate-nucleotide diphosphorylase (Carboxylating)"/>
    <property type="match status" value="1"/>
</dbReference>
<dbReference type="InterPro" id="IPR004393">
    <property type="entry name" value="NadC"/>
</dbReference>
<dbReference type="GO" id="GO:0034213">
    <property type="term" value="P:quinolinate catabolic process"/>
    <property type="evidence" value="ECO:0007669"/>
    <property type="project" value="TreeGrafter"/>
</dbReference>
<dbReference type="SUPFAM" id="SSF54675">
    <property type="entry name" value="Nicotinate/Quinolinate PRTase N-terminal domain-like"/>
    <property type="match status" value="1"/>
</dbReference>
<dbReference type="GO" id="GO:0005737">
    <property type="term" value="C:cytoplasm"/>
    <property type="evidence" value="ECO:0007669"/>
    <property type="project" value="TreeGrafter"/>
</dbReference>
<evidence type="ECO:0000256" key="5">
    <source>
        <dbReference type="ARBA" id="ARBA00022642"/>
    </source>
</evidence>
<reference evidence="12 13" key="1">
    <citation type="submission" date="2011-03" db="EMBL/GenBank/DDBJ databases">
        <title>The complete genome of Archaeoglobus veneficus SNP6.</title>
        <authorList>
            <consortium name="US DOE Joint Genome Institute (JGI-PGF)"/>
            <person name="Lucas S."/>
            <person name="Copeland A."/>
            <person name="Lapidus A."/>
            <person name="Bruce D."/>
            <person name="Goodwin L."/>
            <person name="Pitluck S."/>
            <person name="Kyrpides N."/>
            <person name="Mavromatis K."/>
            <person name="Pagani I."/>
            <person name="Ivanova N."/>
            <person name="Mikhailova N."/>
            <person name="Lu M."/>
            <person name="Detter J.C."/>
            <person name="Tapia R."/>
            <person name="Han C."/>
            <person name="Land M."/>
            <person name="Hauser L."/>
            <person name="Markowitz V."/>
            <person name="Cheng J.-F."/>
            <person name="Hugenholtz P."/>
            <person name="Woyke T."/>
            <person name="Wu D."/>
            <person name="Spring S."/>
            <person name="Brambilla E."/>
            <person name="Klenk H.-P."/>
            <person name="Eisen J.A."/>
        </authorList>
    </citation>
    <scope>NUCLEOTIDE SEQUENCE [LARGE SCALE GENOMIC DNA]</scope>
    <source>
        <strain>SNP6</strain>
    </source>
</reference>
<dbReference type="Gene3D" id="3.20.20.70">
    <property type="entry name" value="Aldolase class I"/>
    <property type="match status" value="1"/>
</dbReference>
<dbReference type="FunFam" id="3.20.20.70:FF:000030">
    <property type="entry name" value="Nicotinate-nucleotide pyrophosphorylase, carboxylating"/>
    <property type="match status" value="1"/>
</dbReference>
<dbReference type="PANTHER" id="PTHR32179:SF3">
    <property type="entry name" value="NICOTINATE-NUCLEOTIDE PYROPHOSPHORYLASE [CARBOXYLATING]"/>
    <property type="match status" value="1"/>
</dbReference>
<keyword evidence="6 9" id="KW-0328">Glycosyltransferase</keyword>
<dbReference type="NCBIfam" id="TIGR00078">
    <property type="entry name" value="nadC"/>
    <property type="match status" value="1"/>
</dbReference>
<dbReference type="InterPro" id="IPR036068">
    <property type="entry name" value="Nicotinate_pribotase-like_C"/>
</dbReference>
<evidence type="ECO:0000256" key="4">
    <source>
        <dbReference type="ARBA" id="ARBA00011218"/>
    </source>
</evidence>
<dbReference type="eggNOG" id="arCOG01482">
    <property type="taxonomic scope" value="Archaea"/>
</dbReference>
<feature type="domain" description="Quinolinate phosphoribosyl transferase C-terminal" evidence="10">
    <location>
        <begin position="106"/>
        <end position="276"/>
    </location>
</feature>
<dbReference type="EMBL" id="CP002588">
    <property type="protein sequence ID" value="AEA47623.1"/>
    <property type="molecule type" value="Genomic_DNA"/>
</dbReference>
<dbReference type="InterPro" id="IPR002638">
    <property type="entry name" value="Quinolinate_PRibosylTrfase_C"/>
</dbReference>
<comment type="subunit">
    <text evidence="4 9">Hexamer formed by 3 homodimers.</text>
</comment>
<evidence type="ECO:0000256" key="6">
    <source>
        <dbReference type="ARBA" id="ARBA00022676"/>
    </source>
</evidence>
<evidence type="ECO:0000256" key="9">
    <source>
        <dbReference type="PIRNR" id="PIRNR006250"/>
    </source>
</evidence>